<dbReference type="Proteomes" id="UP000466863">
    <property type="component" value="Unassembled WGS sequence"/>
</dbReference>
<protein>
    <submittedName>
        <fullName evidence="1">DUF4868 domain-containing protein</fullName>
    </submittedName>
</protein>
<organism evidence="1 2">
    <name type="scientific">Pseudomonas helleri</name>
    <dbReference type="NCBI Taxonomy" id="1608996"/>
    <lineage>
        <taxon>Bacteria</taxon>
        <taxon>Pseudomonadati</taxon>
        <taxon>Pseudomonadota</taxon>
        <taxon>Gammaproteobacteria</taxon>
        <taxon>Pseudomonadales</taxon>
        <taxon>Pseudomonadaceae</taxon>
        <taxon>Pseudomonas</taxon>
    </lineage>
</organism>
<accession>A0A6I1WSK6</accession>
<dbReference type="AlphaFoldDB" id="A0A6I1WSK6"/>
<evidence type="ECO:0000313" key="2">
    <source>
        <dbReference type="Proteomes" id="UP000466863"/>
    </source>
</evidence>
<dbReference type="Pfam" id="PF16162">
    <property type="entry name" value="KwaB"/>
    <property type="match status" value="1"/>
</dbReference>
<sequence>MADLQALKAFDITHSTITLWVFKKSTRAGQLIYTGRWVETSEVLDSKIKENVSSAILSIEEIREYSLLAENNGTSVLSIPVDETHAARLIQECVARDEKKIKKIKEIQNAQFYVIRFTFNDQQSLYAVKSTDDSWKLRKLSGAYRAAFKDNALDLDDTPTFNISKHIDFFIFNNDVIAKSKQKTESILNYKEAHREDFTELKLEPKFSSLFSNMDAINNYVGDNKMQLRRASAIRQKAHYNNDVYIQNIRDNAVEMRLPIDFDANGKIVPTAENCKFIFLALLNHRLFSRFSGEYYDVQNIENIQ</sequence>
<evidence type="ECO:0000313" key="1">
    <source>
        <dbReference type="EMBL" id="MQU43753.1"/>
    </source>
</evidence>
<dbReference type="EMBL" id="WIVV01000066">
    <property type="protein sequence ID" value="MQU43753.1"/>
    <property type="molecule type" value="Genomic_DNA"/>
</dbReference>
<gene>
    <name evidence="1" type="ORF">GHO28_14755</name>
</gene>
<name>A0A6I1WSK6_9PSED</name>
<dbReference type="InterPro" id="IPR032359">
    <property type="entry name" value="KwaB-like"/>
</dbReference>
<proteinExistence type="predicted"/>
<dbReference type="RefSeq" id="WP_153334281.1">
    <property type="nucleotide sequence ID" value="NZ_WIVV01000066.1"/>
</dbReference>
<reference evidence="1 2" key="1">
    <citation type="submission" date="2019-10" db="EMBL/GenBank/DDBJ databases">
        <title>Evaluation of single-gene subtyping targets for Pseudomonas.</title>
        <authorList>
            <person name="Reichler S.J."/>
            <person name="Orsi R.H."/>
            <person name="Wiedmann M."/>
            <person name="Martin N.H."/>
            <person name="Murphy S.I."/>
        </authorList>
    </citation>
    <scope>NUCLEOTIDE SEQUENCE [LARGE SCALE GENOMIC DNA]</scope>
    <source>
        <strain evidence="1 2">FSL R10-1876</strain>
    </source>
</reference>
<comment type="caution">
    <text evidence="1">The sequence shown here is derived from an EMBL/GenBank/DDBJ whole genome shotgun (WGS) entry which is preliminary data.</text>
</comment>